<dbReference type="Proteomes" id="UP000018936">
    <property type="component" value="Unassembled WGS sequence"/>
</dbReference>
<gene>
    <name evidence="1" type="ORF">L345_04001</name>
</gene>
<protein>
    <submittedName>
        <fullName evidence="1">Uncharacterized protein</fullName>
    </submittedName>
</protein>
<name>V8P884_OPHHA</name>
<accession>V8P884</accession>
<proteinExistence type="predicted"/>
<evidence type="ECO:0000313" key="1">
    <source>
        <dbReference type="EMBL" id="ETE70196.1"/>
    </source>
</evidence>
<sequence>MATIMADKRIAWFFIHNSSLSPYQELANIPGKISGARNEREISEKKTPQHFKEVPSQLLCKPSVAMYG</sequence>
<dbReference type="AlphaFoldDB" id="V8P884"/>
<keyword evidence="2" id="KW-1185">Reference proteome</keyword>
<organism evidence="1 2">
    <name type="scientific">Ophiophagus hannah</name>
    <name type="common">King cobra</name>
    <name type="synonym">Naja hannah</name>
    <dbReference type="NCBI Taxonomy" id="8665"/>
    <lineage>
        <taxon>Eukaryota</taxon>
        <taxon>Metazoa</taxon>
        <taxon>Chordata</taxon>
        <taxon>Craniata</taxon>
        <taxon>Vertebrata</taxon>
        <taxon>Euteleostomi</taxon>
        <taxon>Lepidosauria</taxon>
        <taxon>Squamata</taxon>
        <taxon>Bifurcata</taxon>
        <taxon>Unidentata</taxon>
        <taxon>Episquamata</taxon>
        <taxon>Toxicofera</taxon>
        <taxon>Serpentes</taxon>
        <taxon>Colubroidea</taxon>
        <taxon>Elapidae</taxon>
        <taxon>Elapinae</taxon>
        <taxon>Ophiophagus</taxon>
    </lineage>
</organism>
<feature type="non-terminal residue" evidence="1">
    <location>
        <position position="1"/>
    </location>
</feature>
<dbReference type="EMBL" id="AZIM01000597">
    <property type="protein sequence ID" value="ETE70196.1"/>
    <property type="molecule type" value="Genomic_DNA"/>
</dbReference>
<reference evidence="1 2" key="1">
    <citation type="journal article" date="2013" name="Proc. Natl. Acad. Sci. U.S.A.">
        <title>The king cobra genome reveals dynamic gene evolution and adaptation in the snake venom system.</title>
        <authorList>
            <person name="Vonk F.J."/>
            <person name="Casewell N.R."/>
            <person name="Henkel C.V."/>
            <person name="Heimberg A.M."/>
            <person name="Jansen H.J."/>
            <person name="McCleary R.J."/>
            <person name="Kerkkamp H.M."/>
            <person name="Vos R.A."/>
            <person name="Guerreiro I."/>
            <person name="Calvete J.J."/>
            <person name="Wuster W."/>
            <person name="Woods A.E."/>
            <person name="Logan J.M."/>
            <person name="Harrison R.A."/>
            <person name="Castoe T.A."/>
            <person name="de Koning A.P."/>
            <person name="Pollock D.D."/>
            <person name="Yandell M."/>
            <person name="Calderon D."/>
            <person name="Renjifo C."/>
            <person name="Currier R.B."/>
            <person name="Salgado D."/>
            <person name="Pla D."/>
            <person name="Sanz L."/>
            <person name="Hyder A.S."/>
            <person name="Ribeiro J.M."/>
            <person name="Arntzen J.W."/>
            <person name="van den Thillart G.E."/>
            <person name="Boetzer M."/>
            <person name="Pirovano W."/>
            <person name="Dirks R.P."/>
            <person name="Spaink H.P."/>
            <person name="Duboule D."/>
            <person name="McGlinn E."/>
            <person name="Kini R.M."/>
            <person name="Richardson M.K."/>
        </authorList>
    </citation>
    <scope>NUCLEOTIDE SEQUENCE</scope>
    <source>
        <tissue evidence="1">Blood</tissue>
    </source>
</reference>
<evidence type="ECO:0000313" key="2">
    <source>
        <dbReference type="Proteomes" id="UP000018936"/>
    </source>
</evidence>
<comment type="caution">
    <text evidence="1">The sequence shown here is derived from an EMBL/GenBank/DDBJ whole genome shotgun (WGS) entry which is preliminary data.</text>
</comment>